<evidence type="ECO:0000256" key="4">
    <source>
        <dbReference type="ARBA" id="ARBA00023163"/>
    </source>
</evidence>
<dbReference type="PRINTS" id="PR01590">
    <property type="entry name" value="HTHFIS"/>
</dbReference>
<dbReference type="PROSITE" id="PS00676">
    <property type="entry name" value="SIGMA54_INTERACT_2"/>
    <property type="match status" value="1"/>
</dbReference>
<dbReference type="AlphaFoldDB" id="A0A1W1YKV6"/>
<dbReference type="PANTHER" id="PTHR32071:SF74">
    <property type="entry name" value="TRANSCRIPTIONAL ACTIVATOR ROCR"/>
    <property type="match status" value="1"/>
</dbReference>
<evidence type="ECO:0000313" key="6">
    <source>
        <dbReference type="EMBL" id="SMC36779.1"/>
    </source>
</evidence>
<dbReference type="SMART" id="SM00382">
    <property type="entry name" value="AAA"/>
    <property type="match status" value="1"/>
</dbReference>
<dbReference type="PANTHER" id="PTHR32071">
    <property type="entry name" value="TRANSCRIPTIONAL REGULATORY PROTEIN"/>
    <property type="match status" value="1"/>
</dbReference>
<dbReference type="GO" id="GO:0005524">
    <property type="term" value="F:ATP binding"/>
    <property type="evidence" value="ECO:0007669"/>
    <property type="project" value="UniProtKB-KW"/>
</dbReference>
<dbReference type="Pfam" id="PF13426">
    <property type="entry name" value="PAS_9"/>
    <property type="match status" value="1"/>
</dbReference>
<proteinExistence type="predicted"/>
<dbReference type="InterPro" id="IPR027417">
    <property type="entry name" value="P-loop_NTPase"/>
</dbReference>
<dbReference type="SUPFAM" id="SSF46689">
    <property type="entry name" value="Homeodomain-like"/>
    <property type="match status" value="1"/>
</dbReference>
<feature type="domain" description="Sigma-54 factor interaction" evidence="5">
    <location>
        <begin position="172"/>
        <end position="400"/>
    </location>
</feature>
<dbReference type="InterPro" id="IPR000014">
    <property type="entry name" value="PAS"/>
</dbReference>
<dbReference type="InterPro" id="IPR035965">
    <property type="entry name" value="PAS-like_dom_sf"/>
</dbReference>
<keyword evidence="3" id="KW-0805">Transcription regulation</keyword>
<dbReference type="InterPro" id="IPR002197">
    <property type="entry name" value="HTH_Fis"/>
</dbReference>
<dbReference type="InterPro" id="IPR003593">
    <property type="entry name" value="AAA+_ATPase"/>
</dbReference>
<dbReference type="PROSITE" id="PS00675">
    <property type="entry name" value="SIGMA54_INTERACT_1"/>
    <property type="match status" value="1"/>
</dbReference>
<evidence type="ECO:0000313" key="7">
    <source>
        <dbReference type="Proteomes" id="UP000192418"/>
    </source>
</evidence>
<dbReference type="CDD" id="cd00130">
    <property type="entry name" value="PAS"/>
    <property type="match status" value="1"/>
</dbReference>
<dbReference type="Pfam" id="PF02954">
    <property type="entry name" value="HTH_8"/>
    <property type="match status" value="1"/>
</dbReference>
<keyword evidence="4" id="KW-0804">Transcription</keyword>
<dbReference type="Gene3D" id="1.10.8.60">
    <property type="match status" value="1"/>
</dbReference>
<dbReference type="CDD" id="cd00009">
    <property type="entry name" value="AAA"/>
    <property type="match status" value="1"/>
</dbReference>
<protein>
    <submittedName>
        <fullName evidence="6">Arginine utilization regulatory protein</fullName>
    </submittedName>
</protein>
<evidence type="ECO:0000256" key="3">
    <source>
        <dbReference type="ARBA" id="ARBA00023015"/>
    </source>
</evidence>
<dbReference type="InterPro" id="IPR025943">
    <property type="entry name" value="Sigma_54_int_dom_ATP-bd_2"/>
</dbReference>
<name>A0A1W1YKV6_9BACT</name>
<dbReference type="Proteomes" id="UP000192418">
    <property type="component" value="Unassembled WGS sequence"/>
</dbReference>
<keyword evidence="7" id="KW-1185">Reference proteome</keyword>
<dbReference type="SUPFAM" id="SSF55785">
    <property type="entry name" value="PYP-like sensor domain (PAS domain)"/>
    <property type="match status" value="1"/>
</dbReference>
<dbReference type="PROSITE" id="PS50045">
    <property type="entry name" value="SIGMA54_INTERACT_4"/>
    <property type="match status" value="1"/>
</dbReference>
<dbReference type="Gene3D" id="1.10.10.60">
    <property type="entry name" value="Homeodomain-like"/>
    <property type="match status" value="1"/>
</dbReference>
<dbReference type="FunFam" id="3.40.50.300:FF:000006">
    <property type="entry name" value="DNA-binding transcriptional regulator NtrC"/>
    <property type="match status" value="1"/>
</dbReference>
<dbReference type="Pfam" id="PF00158">
    <property type="entry name" value="Sigma54_activat"/>
    <property type="match status" value="1"/>
</dbReference>
<dbReference type="GO" id="GO:0043565">
    <property type="term" value="F:sequence-specific DNA binding"/>
    <property type="evidence" value="ECO:0007669"/>
    <property type="project" value="InterPro"/>
</dbReference>
<evidence type="ECO:0000256" key="1">
    <source>
        <dbReference type="ARBA" id="ARBA00022741"/>
    </source>
</evidence>
<organism evidence="6 7">
    <name type="scientific">Desulfocicer vacuolatum DSM 3385</name>
    <dbReference type="NCBI Taxonomy" id="1121400"/>
    <lineage>
        <taxon>Bacteria</taxon>
        <taxon>Pseudomonadati</taxon>
        <taxon>Thermodesulfobacteriota</taxon>
        <taxon>Desulfobacteria</taxon>
        <taxon>Desulfobacterales</taxon>
        <taxon>Desulfobacteraceae</taxon>
        <taxon>Desulfocicer</taxon>
    </lineage>
</organism>
<dbReference type="Pfam" id="PF25601">
    <property type="entry name" value="AAA_lid_14"/>
    <property type="match status" value="1"/>
</dbReference>
<gene>
    <name evidence="6" type="ORF">SAMN02746065_101155</name>
</gene>
<dbReference type="OrthoDB" id="9761019at2"/>
<keyword evidence="1" id="KW-0547">Nucleotide-binding</keyword>
<dbReference type="InterPro" id="IPR025662">
    <property type="entry name" value="Sigma_54_int_dom_ATP-bd_1"/>
</dbReference>
<dbReference type="InterPro" id="IPR058031">
    <property type="entry name" value="AAA_lid_NorR"/>
</dbReference>
<dbReference type="GO" id="GO:0006355">
    <property type="term" value="P:regulation of DNA-templated transcription"/>
    <property type="evidence" value="ECO:0007669"/>
    <property type="project" value="InterPro"/>
</dbReference>
<dbReference type="InterPro" id="IPR002078">
    <property type="entry name" value="Sigma_54_int"/>
</dbReference>
<dbReference type="RefSeq" id="WP_084066470.1">
    <property type="nucleotide sequence ID" value="NZ_FWXY01000001.1"/>
</dbReference>
<accession>A0A1W1YKV6</accession>
<dbReference type="SUPFAM" id="SSF52540">
    <property type="entry name" value="P-loop containing nucleoside triphosphate hydrolases"/>
    <property type="match status" value="1"/>
</dbReference>
<dbReference type="EMBL" id="FWXY01000001">
    <property type="protein sequence ID" value="SMC36779.1"/>
    <property type="molecule type" value="Genomic_DNA"/>
</dbReference>
<sequence>MKSVEIQKLFPGVDVGSIPFFSVLDQFYEGVVITDHLGHIRYFNDAQARIDDLDTTGVIGRSVRELYRVDDDDTPIIKCLESGKIVENFPCYYRTRLGRVINSIHNVFPLYAHDTLVGTICFVRDYSIVEQTYEIISQPRKGNTIQHFDPSSKTGNSKPPLANGTRFSFHDIIGTSPVFTRALTAAKLSSNSPSSIMLSGETGTGKELLAQSVHNSSGRKDKPFIAINCAAIPEHLLEGILFGTVKGAFTGAQDKAGLFEQAHGGTLFMDEVNSMSVGLQSKLLRVLQERKVRRVGSLQEMDIDLRIISSVNEDPHGAAERGALRYDLLYRLGVVLINLPPLRERMGDIEALITHFLHKCNAILGKNINAISADVMELFYNYRWIGNVRELEHVIEGAANLVEKDATVIEIVHLPVHIRRISSSVSDSSEILDAFSDEPVGDTGCAGPQSVPPGRRFKVSPGAGGQSLGSIQAENEYRAIYAMLSRFQGNISRSAKELGISPQLLHYKMKKHNLFRKDFLL</sequence>
<dbReference type="Gene3D" id="3.40.50.300">
    <property type="entry name" value="P-loop containing nucleotide triphosphate hydrolases"/>
    <property type="match status" value="1"/>
</dbReference>
<evidence type="ECO:0000259" key="5">
    <source>
        <dbReference type="PROSITE" id="PS50045"/>
    </source>
</evidence>
<reference evidence="6 7" key="1">
    <citation type="submission" date="2017-04" db="EMBL/GenBank/DDBJ databases">
        <authorList>
            <person name="Afonso C.L."/>
            <person name="Miller P.J."/>
            <person name="Scott M.A."/>
            <person name="Spackman E."/>
            <person name="Goraichik I."/>
            <person name="Dimitrov K.M."/>
            <person name="Suarez D.L."/>
            <person name="Swayne D.E."/>
        </authorList>
    </citation>
    <scope>NUCLEOTIDE SEQUENCE [LARGE SCALE GENOMIC DNA]</scope>
    <source>
        <strain evidence="6 7">DSM 3385</strain>
    </source>
</reference>
<dbReference type="Gene3D" id="3.30.450.20">
    <property type="entry name" value="PAS domain"/>
    <property type="match status" value="1"/>
</dbReference>
<dbReference type="STRING" id="1121400.SAMN02746065_101155"/>
<keyword evidence="2" id="KW-0067">ATP-binding</keyword>
<evidence type="ECO:0000256" key="2">
    <source>
        <dbReference type="ARBA" id="ARBA00022840"/>
    </source>
</evidence>
<dbReference type="InterPro" id="IPR009057">
    <property type="entry name" value="Homeodomain-like_sf"/>
</dbReference>